<evidence type="ECO:0000313" key="1">
    <source>
        <dbReference type="EMBL" id="KIO32255.1"/>
    </source>
</evidence>
<dbReference type="HOGENOM" id="CLU_2759668_0_0_1"/>
<dbReference type="EMBL" id="KN822956">
    <property type="protein sequence ID" value="KIO32255.1"/>
    <property type="molecule type" value="Genomic_DNA"/>
</dbReference>
<dbReference type="AlphaFoldDB" id="A0A0C3QJ60"/>
<keyword evidence="2" id="KW-1185">Reference proteome</keyword>
<gene>
    <name evidence="1" type="ORF">M407DRAFT_112100</name>
</gene>
<proteinExistence type="predicted"/>
<accession>A0A0C3QJ60</accession>
<sequence length="70" mass="7925">MRGYRLIYLVSVFGISSWNEERRSTTVTAGIAHGNVLTQKLDQNICVATSPFWSFTRKIDDEVYGLIADL</sequence>
<evidence type="ECO:0000313" key="2">
    <source>
        <dbReference type="Proteomes" id="UP000054248"/>
    </source>
</evidence>
<reference evidence="2" key="2">
    <citation type="submission" date="2015-01" db="EMBL/GenBank/DDBJ databases">
        <title>Evolutionary Origins and Diversification of the Mycorrhizal Mutualists.</title>
        <authorList>
            <consortium name="DOE Joint Genome Institute"/>
            <consortium name="Mycorrhizal Genomics Consortium"/>
            <person name="Kohler A."/>
            <person name="Kuo A."/>
            <person name="Nagy L.G."/>
            <person name="Floudas D."/>
            <person name="Copeland A."/>
            <person name="Barry K.W."/>
            <person name="Cichocki N."/>
            <person name="Veneault-Fourrey C."/>
            <person name="LaButti K."/>
            <person name="Lindquist E.A."/>
            <person name="Lipzen A."/>
            <person name="Lundell T."/>
            <person name="Morin E."/>
            <person name="Murat C."/>
            <person name="Riley R."/>
            <person name="Ohm R."/>
            <person name="Sun H."/>
            <person name="Tunlid A."/>
            <person name="Henrissat B."/>
            <person name="Grigoriev I.V."/>
            <person name="Hibbett D.S."/>
            <person name="Martin F."/>
        </authorList>
    </citation>
    <scope>NUCLEOTIDE SEQUENCE [LARGE SCALE GENOMIC DNA]</scope>
    <source>
        <strain evidence="2">MUT 4182</strain>
    </source>
</reference>
<dbReference type="Proteomes" id="UP000054248">
    <property type="component" value="Unassembled WGS sequence"/>
</dbReference>
<protein>
    <submittedName>
        <fullName evidence="1">Uncharacterized protein</fullName>
    </submittedName>
</protein>
<name>A0A0C3QJ60_9AGAM</name>
<organism evidence="1 2">
    <name type="scientific">Tulasnella calospora MUT 4182</name>
    <dbReference type="NCBI Taxonomy" id="1051891"/>
    <lineage>
        <taxon>Eukaryota</taxon>
        <taxon>Fungi</taxon>
        <taxon>Dikarya</taxon>
        <taxon>Basidiomycota</taxon>
        <taxon>Agaricomycotina</taxon>
        <taxon>Agaricomycetes</taxon>
        <taxon>Cantharellales</taxon>
        <taxon>Tulasnellaceae</taxon>
        <taxon>Tulasnella</taxon>
    </lineage>
</organism>
<reference evidence="1 2" key="1">
    <citation type="submission" date="2014-04" db="EMBL/GenBank/DDBJ databases">
        <authorList>
            <consortium name="DOE Joint Genome Institute"/>
            <person name="Kuo A."/>
            <person name="Girlanda M."/>
            <person name="Perotto S."/>
            <person name="Kohler A."/>
            <person name="Nagy L.G."/>
            <person name="Floudas D."/>
            <person name="Copeland A."/>
            <person name="Barry K.W."/>
            <person name="Cichocki N."/>
            <person name="Veneault-Fourrey C."/>
            <person name="LaButti K."/>
            <person name="Lindquist E.A."/>
            <person name="Lipzen A."/>
            <person name="Lundell T."/>
            <person name="Morin E."/>
            <person name="Murat C."/>
            <person name="Sun H."/>
            <person name="Tunlid A."/>
            <person name="Henrissat B."/>
            <person name="Grigoriev I.V."/>
            <person name="Hibbett D.S."/>
            <person name="Martin F."/>
            <person name="Nordberg H.P."/>
            <person name="Cantor M.N."/>
            <person name="Hua S.X."/>
        </authorList>
    </citation>
    <scope>NUCLEOTIDE SEQUENCE [LARGE SCALE GENOMIC DNA]</scope>
    <source>
        <strain evidence="1 2">MUT 4182</strain>
    </source>
</reference>